<evidence type="ECO:0000256" key="1">
    <source>
        <dbReference type="ARBA" id="ARBA00010613"/>
    </source>
</evidence>
<dbReference type="RefSeq" id="WP_150800616.1">
    <property type="nucleotide sequence ID" value="NZ_CABVHU010000018.1"/>
</dbReference>
<dbReference type="SUPFAM" id="SSF56317">
    <property type="entry name" value="Carbon-nitrogen hydrolase"/>
    <property type="match status" value="1"/>
</dbReference>
<dbReference type="PROSITE" id="PS01227">
    <property type="entry name" value="UPF0012"/>
    <property type="match status" value="1"/>
</dbReference>
<proteinExistence type="inferred from homology"/>
<organism evidence="3 4">
    <name type="scientific">Pseudomonas fluorescens</name>
    <dbReference type="NCBI Taxonomy" id="294"/>
    <lineage>
        <taxon>Bacteria</taxon>
        <taxon>Pseudomonadati</taxon>
        <taxon>Pseudomonadota</taxon>
        <taxon>Gammaproteobacteria</taxon>
        <taxon>Pseudomonadales</taxon>
        <taxon>Pseudomonadaceae</taxon>
        <taxon>Pseudomonas</taxon>
    </lineage>
</organism>
<dbReference type="OrthoDB" id="9803803at2"/>
<evidence type="ECO:0000313" key="4">
    <source>
        <dbReference type="Proteomes" id="UP000409037"/>
    </source>
</evidence>
<dbReference type="InterPro" id="IPR001110">
    <property type="entry name" value="UPF0012_CS"/>
</dbReference>
<dbReference type="EC" id="3.5.1.100" evidence="3"/>
<reference evidence="3 4" key="1">
    <citation type="submission" date="2019-09" db="EMBL/GenBank/DDBJ databases">
        <authorList>
            <person name="Chandra G."/>
            <person name="Truman W A."/>
        </authorList>
    </citation>
    <scope>NUCLEOTIDE SEQUENCE [LARGE SCALE GENOMIC DNA]</scope>
    <source>
        <strain evidence="3">PS833</strain>
    </source>
</reference>
<keyword evidence="2 3" id="KW-0378">Hydrolase</keyword>
<dbReference type="InterPro" id="IPR036526">
    <property type="entry name" value="C-N_Hydrolase_sf"/>
</dbReference>
<dbReference type="CDD" id="cd07580">
    <property type="entry name" value="nitrilase_2"/>
    <property type="match status" value="1"/>
</dbReference>
<dbReference type="EMBL" id="CABVHU010000018">
    <property type="protein sequence ID" value="VVO37368.1"/>
    <property type="molecule type" value="Genomic_DNA"/>
</dbReference>
<dbReference type="PANTHER" id="PTHR43674:SF2">
    <property type="entry name" value="BETA-UREIDOPROPIONASE"/>
    <property type="match status" value="1"/>
</dbReference>
<name>A0A5E7FD26_PSEFL</name>
<evidence type="ECO:0000313" key="3">
    <source>
        <dbReference type="EMBL" id="VVO37368.1"/>
    </source>
</evidence>
<dbReference type="InterPro" id="IPR003010">
    <property type="entry name" value="C-N_Hydrolase"/>
</dbReference>
<comment type="similarity">
    <text evidence="1">Belongs to the carbon-nitrogen hydrolase superfamily. NIT1/NIT2 family.</text>
</comment>
<accession>A0A5E7FD26</accession>
<dbReference type="Proteomes" id="UP000409037">
    <property type="component" value="Unassembled WGS sequence"/>
</dbReference>
<protein>
    <submittedName>
        <fullName evidence="3">(R)-stereoselective amidase</fullName>
        <ecNumber evidence="3">3.5.1.100</ecNumber>
    </submittedName>
</protein>
<gene>
    <name evidence="3" type="primary">ramA_2</name>
    <name evidence="3" type="ORF">PS833_05491</name>
</gene>
<sequence>MNTPGNIIVACCQMAPKIGDLAYNRTLTERAIRSAASRGAQVVVLPELVQSGYLFVNRSEALSSSESTDGPTLRLWEALARELEIVIVAGFCERLEGERVANSAAMIDAQGLRAVYRKAHLWGAENSIFSAGSEQPPVVDTAFGRIGMMICYDLEFPEWVRLPALAGAELLCAPVNWPDGPRPETERPTEVIRVQANAAVNRIFIAACDRHGHERGVGWVQGSVIVDADGYPLTGPTELAGEQILLATMNLAQARNKRIGDRNDVHCDRRPQLYGNPLQ</sequence>
<evidence type="ECO:0000256" key="2">
    <source>
        <dbReference type="ARBA" id="ARBA00022801"/>
    </source>
</evidence>
<dbReference type="Gene3D" id="3.60.110.10">
    <property type="entry name" value="Carbon-nitrogen hydrolase"/>
    <property type="match status" value="1"/>
</dbReference>
<dbReference type="PROSITE" id="PS50263">
    <property type="entry name" value="CN_HYDROLASE"/>
    <property type="match status" value="1"/>
</dbReference>
<dbReference type="Pfam" id="PF00795">
    <property type="entry name" value="CN_hydrolase"/>
    <property type="match status" value="1"/>
</dbReference>
<dbReference type="InterPro" id="IPR050345">
    <property type="entry name" value="Aliph_Amidase/BUP"/>
</dbReference>
<dbReference type="PANTHER" id="PTHR43674">
    <property type="entry name" value="NITRILASE C965.09-RELATED"/>
    <property type="match status" value="1"/>
</dbReference>
<dbReference type="GO" id="GO:0033388">
    <property type="term" value="P:putrescine biosynthetic process from arginine"/>
    <property type="evidence" value="ECO:0007669"/>
    <property type="project" value="TreeGrafter"/>
</dbReference>
<dbReference type="GO" id="GO:0050126">
    <property type="term" value="F:N-carbamoylputrescine amidase activity"/>
    <property type="evidence" value="ECO:0007669"/>
    <property type="project" value="TreeGrafter"/>
</dbReference>
<dbReference type="AlphaFoldDB" id="A0A5E7FD26"/>